<dbReference type="PANTHER" id="PTHR13258:SF0">
    <property type="entry name" value="SYNDETIN"/>
    <property type="match status" value="1"/>
</dbReference>
<reference evidence="2" key="1">
    <citation type="journal article" date="2019" name="Sci. Rep.">
        <title>Draft genome of Tanacetum cinerariifolium, the natural source of mosquito coil.</title>
        <authorList>
            <person name="Yamashiro T."/>
            <person name="Shiraishi A."/>
            <person name="Satake H."/>
            <person name="Nakayama K."/>
        </authorList>
    </citation>
    <scope>NUCLEOTIDE SEQUENCE</scope>
</reference>
<dbReference type="GO" id="GO:0005829">
    <property type="term" value="C:cytosol"/>
    <property type="evidence" value="ECO:0007669"/>
    <property type="project" value="GOC"/>
</dbReference>
<name>A0A699U7R9_TANCI</name>
<evidence type="ECO:0000313" key="2">
    <source>
        <dbReference type="EMBL" id="GFD18101.1"/>
    </source>
</evidence>
<protein>
    <submittedName>
        <fullName evidence="2">Syndetin-like isoform X1</fullName>
    </submittedName>
</protein>
<accession>A0A699U7R9</accession>
<dbReference type="EMBL" id="BKCJ011305165">
    <property type="protein sequence ID" value="GFD18101.1"/>
    <property type="molecule type" value="Genomic_DNA"/>
</dbReference>
<dbReference type="GO" id="GO:0042147">
    <property type="term" value="P:retrograde transport, endosome to Golgi"/>
    <property type="evidence" value="ECO:0007669"/>
    <property type="project" value="InterPro"/>
</dbReference>
<evidence type="ECO:0000259" key="1">
    <source>
        <dbReference type="Pfam" id="PF10474"/>
    </source>
</evidence>
<sequence>LVARLLYKSKPHLQSILLINNATVVEDFYSHLVDSVPDLTQQIHRTTAKYADRIANAKWEVKELGMEHNG</sequence>
<dbReference type="InterPro" id="IPR019514">
    <property type="entry name" value="Syndetin_C"/>
</dbReference>
<dbReference type="GO" id="GO:0032456">
    <property type="term" value="P:endocytic recycling"/>
    <property type="evidence" value="ECO:0007669"/>
    <property type="project" value="InterPro"/>
</dbReference>
<dbReference type="GO" id="GO:0000149">
    <property type="term" value="F:SNARE binding"/>
    <property type="evidence" value="ECO:0007669"/>
    <property type="project" value="TreeGrafter"/>
</dbReference>
<gene>
    <name evidence="2" type="ORF">Tci_890070</name>
</gene>
<organism evidence="2">
    <name type="scientific">Tanacetum cinerariifolium</name>
    <name type="common">Dalmatian daisy</name>
    <name type="synonym">Chrysanthemum cinerariifolium</name>
    <dbReference type="NCBI Taxonomy" id="118510"/>
    <lineage>
        <taxon>Eukaryota</taxon>
        <taxon>Viridiplantae</taxon>
        <taxon>Streptophyta</taxon>
        <taxon>Embryophyta</taxon>
        <taxon>Tracheophyta</taxon>
        <taxon>Spermatophyta</taxon>
        <taxon>Magnoliopsida</taxon>
        <taxon>eudicotyledons</taxon>
        <taxon>Gunneridae</taxon>
        <taxon>Pentapetalae</taxon>
        <taxon>asterids</taxon>
        <taxon>campanulids</taxon>
        <taxon>Asterales</taxon>
        <taxon>Asteraceae</taxon>
        <taxon>Asteroideae</taxon>
        <taxon>Anthemideae</taxon>
        <taxon>Anthemidinae</taxon>
        <taxon>Tanacetum</taxon>
    </lineage>
</organism>
<feature type="domain" description="Syndetin C-terminal" evidence="1">
    <location>
        <begin position="2"/>
        <end position="69"/>
    </location>
</feature>
<dbReference type="Pfam" id="PF10474">
    <property type="entry name" value="Syndetin_C"/>
    <property type="match status" value="1"/>
</dbReference>
<dbReference type="InterPro" id="IPR040047">
    <property type="entry name" value="VPS50"/>
</dbReference>
<dbReference type="PANTHER" id="PTHR13258">
    <property type="entry name" value="SYNDETIN"/>
    <property type="match status" value="1"/>
</dbReference>
<comment type="caution">
    <text evidence="2">The sequence shown here is derived from an EMBL/GenBank/DDBJ whole genome shotgun (WGS) entry which is preliminary data.</text>
</comment>
<proteinExistence type="predicted"/>
<dbReference type="GO" id="GO:1990745">
    <property type="term" value="C:EARP complex"/>
    <property type="evidence" value="ECO:0007669"/>
    <property type="project" value="InterPro"/>
</dbReference>
<dbReference type="AlphaFoldDB" id="A0A699U7R9"/>
<feature type="non-terminal residue" evidence="2">
    <location>
        <position position="1"/>
    </location>
</feature>